<protein>
    <recommendedName>
        <fullName evidence="1">Inner membrane protein YgaP-like transmembrane domain-containing protein</fullName>
    </recommendedName>
</protein>
<dbReference type="InterPro" id="IPR021309">
    <property type="entry name" value="YgaP-like_TM"/>
</dbReference>
<proteinExistence type="predicted"/>
<sequence>MAFVHFMSGSMGRGIRVALGLALIIWGIALGSVGGLALAVFGLAPLLSGVTGVCPITPLLKARFESKAAD</sequence>
<organism evidence="2">
    <name type="scientific">mine drainage metagenome</name>
    <dbReference type="NCBI Taxonomy" id="410659"/>
    <lineage>
        <taxon>unclassified sequences</taxon>
        <taxon>metagenomes</taxon>
        <taxon>ecological metagenomes</taxon>
    </lineage>
</organism>
<gene>
    <name evidence="2" type="ORF">GALL_472850</name>
</gene>
<dbReference type="EMBL" id="MLJW01003881">
    <property type="protein sequence ID" value="OIQ71100.1"/>
    <property type="molecule type" value="Genomic_DNA"/>
</dbReference>
<feature type="domain" description="Inner membrane protein YgaP-like transmembrane" evidence="1">
    <location>
        <begin position="9"/>
        <end position="62"/>
    </location>
</feature>
<dbReference type="Pfam" id="PF11127">
    <property type="entry name" value="YgaP-like_TM"/>
    <property type="match status" value="1"/>
</dbReference>
<comment type="caution">
    <text evidence="2">The sequence shown here is derived from an EMBL/GenBank/DDBJ whole genome shotgun (WGS) entry which is preliminary data.</text>
</comment>
<dbReference type="AlphaFoldDB" id="A0A1J5PU29"/>
<accession>A0A1J5PU29</accession>
<evidence type="ECO:0000313" key="2">
    <source>
        <dbReference type="EMBL" id="OIQ71100.1"/>
    </source>
</evidence>
<reference evidence="2" key="1">
    <citation type="submission" date="2016-10" db="EMBL/GenBank/DDBJ databases">
        <title>Sequence of Gallionella enrichment culture.</title>
        <authorList>
            <person name="Poehlein A."/>
            <person name="Muehling M."/>
            <person name="Daniel R."/>
        </authorList>
    </citation>
    <scope>NUCLEOTIDE SEQUENCE</scope>
</reference>
<evidence type="ECO:0000259" key="1">
    <source>
        <dbReference type="Pfam" id="PF11127"/>
    </source>
</evidence>
<name>A0A1J5PU29_9ZZZZ</name>